<dbReference type="FunFam" id="2.40.40.20:FF:000013">
    <property type="entry name" value="Dimethyl sulfoxide reductase subunit A"/>
    <property type="match status" value="1"/>
</dbReference>
<dbReference type="CDD" id="cd02792">
    <property type="entry name" value="MopB_CT_Formate-Dh-Na-like"/>
    <property type="match status" value="1"/>
</dbReference>
<dbReference type="SUPFAM" id="SSF53706">
    <property type="entry name" value="Formate dehydrogenase/DMSO reductase, domains 1-3"/>
    <property type="match status" value="1"/>
</dbReference>
<dbReference type="PROSITE" id="PS00551">
    <property type="entry name" value="MOLYBDOPTERIN_PROK_1"/>
    <property type="match status" value="1"/>
</dbReference>
<reference evidence="13 14" key="1">
    <citation type="submission" date="2018-03" db="EMBL/GenBank/DDBJ databases">
        <authorList>
            <person name="Keele B.F."/>
        </authorList>
    </citation>
    <scope>NUCLEOTIDE SEQUENCE [LARGE SCALE GENOMIC DNA]</scope>
    <source>
        <strain evidence="13 14">CECT 8626</strain>
    </source>
</reference>
<evidence type="ECO:0000256" key="9">
    <source>
        <dbReference type="ARBA" id="ARBA00023002"/>
    </source>
</evidence>
<evidence type="ECO:0000256" key="3">
    <source>
        <dbReference type="ARBA" id="ARBA00004196"/>
    </source>
</evidence>
<dbReference type="PROSITE" id="PS51318">
    <property type="entry name" value="TAT"/>
    <property type="match status" value="1"/>
</dbReference>
<evidence type="ECO:0000313" key="13">
    <source>
        <dbReference type="EMBL" id="SPH24045.1"/>
    </source>
</evidence>
<dbReference type="Pfam" id="PF00384">
    <property type="entry name" value="Molybdopterin"/>
    <property type="match status" value="1"/>
</dbReference>
<dbReference type="EMBL" id="OMOQ01000003">
    <property type="protein sequence ID" value="SPH24045.1"/>
    <property type="molecule type" value="Genomic_DNA"/>
</dbReference>
<keyword evidence="8" id="KW-0732">Signal</keyword>
<dbReference type="Gene3D" id="2.20.25.90">
    <property type="entry name" value="ADC-like domains"/>
    <property type="match status" value="1"/>
</dbReference>
<name>A0A2R8BKW9_9RHOB</name>
<dbReference type="InterPro" id="IPR027467">
    <property type="entry name" value="MopterinOxRdtase_cofactor_BS"/>
</dbReference>
<keyword evidence="7" id="KW-0479">Metal-binding</keyword>
<organism evidence="13 14">
    <name type="scientific">Albidovulum aquaemixtae</name>
    <dbReference type="NCBI Taxonomy" id="1542388"/>
    <lineage>
        <taxon>Bacteria</taxon>
        <taxon>Pseudomonadati</taxon>
        <taxon>Pseudomonadota</taxon>
        <taxon>Alphaproteobacteria</taxon>
        <taxon>Rhodobacterales</taxon>
        <taxon>Paracoccaceae</taxon>
        <taxon>Albidovulum</taxon>
    </lineage>
</organism>
<dbReference type="InterPro" id="IPR006656">
    <property type="entry name" value="Mopterin_OxRdtase"/>
</dbReference>
<comment type="subcellular location">
    <subcellularLocation>
        <location evidence="3">Cell envelope</location>
    </subcellularLocation>
</comment>
<dbReference type="Pfam" id="PF04879">
    <property type="entry name" value="Molybdop_Fe4S4"/>
    <property type="match status" value="1"/>
</dbReference>
<proteinExistence type="inferred from homology"/>
<dbReference type="PIRSF" id="PIRSF036643">
    <property type="entry name" value="FDH_alpha"/>
    <property type="match status" value="1"/>
</dbReference>
<keyword evidence="6" id="KW-0500">Molybdenum</keyword>
<dbReference type="GO" id="GO:0030313">
    <property type="term" value="C:cell envelope"/>
    <property type="evidence" value="ECO:0007669"/>
    <property type="project" value="UniProtKB-SubCell"/>
</dbReference>
<keyword evidence="9 13" id="KW-0560">Oxidoreductase</keyword>
<dbReference type="Gene3D" id="3.40.228.10">
    <property type="entry name" value="Dimethylsulfoxide Reductase, domain 2"/>
    <property type="match status" value="1"/>
</dbReference>
<evidence type="ECO:0000256" key="1">
    <source>
        <dbReference type="ARBA" id="ARBA00001942"/>
    </source>
</evidence>
<evidence type="ECO:0000256" key="8">
    <source>
        <dbReference type="ARBA" id="ARBA00022729"/>
    </source>
</evidence>
<gene>
    <name evidence="13" type="primary">fdhF</name>
    <name evidence="13" type="ORF">DEA8626_03093</name>
</gene>
<protein>
    <submittedName>
        <fullName evidence="13">Formate dehydrogenase H</fullName>
        <ecNumber evidence="13">1.17.99.7</ecNumber>
    </submittedName>
</protein>
<dbReference type="InterPro" id="IPR006963">
    <property type="entry name" value="Mopterin_OxRdtase_4Fe-4S_dom"/>
</dbReference>
<dbReference type="GO" id="GO:0030151">
    <property type="term" value="F:molybdenum ion binding"/>
    <property type="evidence" value="ECO:0007669"/>
    <property type="project" value="TreeGrafter"/>
</dbReference>
<feature type="domain" description="4Fe-4S Mo/W bis-MGD-type" evidence="12">
    <location>
        <begin position="66"/>
        <end position="122"/>
    </location>
</feature>
<evidence type="ECO:0000256" key="11">
    <source>
        <dbReference type="ARBA" id="ARBA00023014"/>
    </source>
</evidence>
<accession>A0A2R8BKW9</accession>
<evidence type="ECO:0000256" key="4">
    <source>
        <dbReference type="ARBA" id="ARBA00010312"/>
    </source>
</evidence>
<dbReference type="PANTHER" id="PTHR43598">
    <property type="entry name" value="TUNGSTEN-CONTAINING FORMYLMETHANOFURAN DEHYDROGENASE 2 SUBUNIT B"/>
    <property type="match status" value="1"/>
</dbReference>
<comment type="cofactor">
    <cofactor evidence="1">
        <name>Mo-bis(molybdopterin guanine dinucleotide)</name>
        <dbReference type="ChEBI" id="CHEBI:60539"/>
    </cofactor>
</comment>
<dbReference type="SUPFAM" id="SSF50692">
    <property type="entry name" value="ADC-like"/>
    <property type="match status" value="1"/>
</dbReference>
<dbReference type="InterPro" id="IPR009010">
    <property type="entry name" value="Asp_de-COase-like_dom_sf"/>
</dbReference>
<keyword evidence="5" id="KW-0004">4Fe-4S</keyword>
<dbReference type="FunFam" id="3.40.228.10:FF:000002">
    <property type="entry name" value="Formate dehydrogenase subunit alpha"/>
    <property type="match status" value="1"/>
</dbReference>
<dbReference type="RefSeq" id="WP_108854114.1">
    <property type="nucleotide sequence ID" value="NZ_OMOQ01000003.1"/>
</dbReference>
<dbReference type="InterPro" id="IPR006311">
    <property type="entry name" value="TAT_signal"/>
</dbReference>
<dbReference type="GO" id="GO:0043546">
    <property type="term" value="F:molybdopterin cofactor binding"/>
    <property type="evidence" value="ECO:0007669"/>
    <property type="project" value="InterPro"/>
</dbReference>
<evidence type="ECO:0000259" key="12">
    <source>
        <dbReference type="PROSITE" id="PS51669"/>
    </source>
</evidence>
<evidence type="ECO:0000313" key="14">
    <source>
        <dbReference type="Proteomes" id="UP000244924"/>
    </source>
</evidence>
<evidence type="ECO:0000256" key="5">
    <source>
        <dbReference type="ARBA" id="ARBA00022485"/>
    </source>
</evidence>
<dbReference type="EC" id="1.17.99.7" evidence="13"/>
<dbReference type="PANTHER" id="PTHR43598:SF1">
    <property type="entry name" value="FORMATE DEHYDROGENASE-O MAJOR SUBUNIT"/>
    <property type="match status" value="1"/>
</dbReference>
<evidence type="ECO:0000256" key="6">
    <source>
        <dbReference type="ARBA" id="ARBA00022505"/>
    </source>
</evidence>
<dbReference type="SMART" id="SM00926">
    <property type="entry name" value="Molybdop_Fe4S4"/>
    <property type="match status" value="1"/>
</dbReference>
<dbReference type="GO" id="GO:0009055">
    <property type="term" value="F:electron transfer activity"/>
    <property type="evidence" value="ECO:0007669"/>
    <property type="project" value="TreeGrafter"/>
</dbReference>
<evidence type="ECO:0000256" key="10">
    <source>
        <dbReference type="ARBA" id="ARBA00023004"/>
    </source>
</evidence>
<sequence>MLRKKTSGVSGQAQRAPILSAVSDARVDRRAFLRGSGLAIGGLAAIGATGATVRRAEAQETVAGAVTTAKSVCTHCSVGCTVIAEVDNGVWIGQEPGWDSAFNLGAHCAKGASVREHAHGERRLKYPMKKEGGEWKRISWEDAINEIGDKMLAVREESGADSVYWLGSAKHSNEGAYLFRKFAAYWGTNNVDHQARICHSTTVAGVANTWGYGAMTNSYNDIHKSKAIFLIGGNPAEAHPVSLMHILKAKEENNAPLIVVDPRFTRTAAHADEYVRLRPGSDVALIWGLLWHLFENGWEDKEFIRTRVWGMDQIREEVKKWTPEETERVTGVPGSQLRRVAYTLANNRPGTVIWCMGGTQHTTGNNNTRAYCVLQLALGNMGTSGGGTNIFRGHDNVQGATDLGVLSHDLPGYYGLSAGAWTHWSKVWGEDLDWLKGQFAFLKDADGNVAKDADGNERSLMNENGIPVSRWIDGVLEDPANIDQNDNVRVMVLWGHAPNSQTRQVEMKAAMEKLDTLVVVDPYPTVSAVLHDRTDGVYLLPASTQFETSGSVTASNRSLQWREKVVEPVFESLPDHTIIRMFADKFGFADRLFRNIEIKDGEPVIEDITREFNRGMWTIGYTGQSPERLKLHMANQHTFDKTTLRAVGGPADGEFYGLPWPCWGTAEMGHPGTANLYDMSLPVSQGGLTFRARFGVERDGQNLLAEGVYSKDSEIQDGYPEFTMQMLMDLGWDGDLTDEERAAIEAAGGPKANWKTDLSGGIQRVAIKHECAPFGNAKARAVVWTFPDPVPLHREPLYTNRRDLVADYPTYEDRKFYRLPTMYASIQEKDFSKDYPIILTSGRLVEYEGGGDESRSNPWLAELQQDMFVEINPRDANNIGIRDRTQVWVEGPEGGKVKVMALITERVGEGVAFMPFHFGGHFQGEDLRGKYPEGADPYVLGEASNTAQTYGYDSVTQMQETKATLCKITAA</sequence>
<evidence type="ECO:0000256" key="2">
    <source>
        <dbReference type="ARBA" id="ARBA00001966"/>
    </source>
</evidence>
<comment type="similarity">
    <text evidence="4">Belongs to the prokaryotic molybdopterin-containing oxidoreductase family.</text>
</comment>
<dbReference type="InterPro" id="IPR006657">
    <property type="entry name" value="MoPterin_dinucl-bd_dom"/>
</dbReference>
<dbReference type="FunFam" id="2.20.25.90:FF:000006">
    <property type="entry name" value="Formate dehydrogenase alpha subunit"/>
    <property type="match status" value="1"/>
</dbReference>
<dbReference type="Proteomes" id="UP000244924">
    <property type="component" value="Unassembled WGS sequence"/>
</dbReference>
<keyword evidence="11" id="KW-0411">Iron-sulfur</keyword>
<keyword evidence="14" id="KW-1185">Reference proteome</keyword>
<dbReference type="GO" id="GO:0009061">
    <property type="term" value="P:anaerobic respiration"/>
    <property type="evidence" value="ECO:0007669"/>
    <property type="project" value="TreeGrafter"/>
</dbReference>
<comment type="cofactor">
    <cofactor evidence="2">
        <name>[4Fe-4S] cluster</name>
        <dbReference type="ChEBI" id="CHEBI:49883"/>
    </cofactor>
</comment>
<dbReference type="PROSITE" id="PS51669">
    <property type="entry name" value="4FE4S_MOW_BIS_MGD"/>
    <property type="match status" value="1"/>
</dbReference>
<keyword evidence="10" id="KW-0408">Iron</keyword>
<dbReference type="AlphaFoldDB" id="A0A2R8BKW9"/>
<dbReference type="Gene3D" id="2.40.40.20">
    <property type="match status" value="1"/>
</dbReference>
<dbReference type="GO" id="GO:0016491">
    <property type="term" value="F:oxidoreductase activity"/>
    <property type="evidence" value="ECO:0007669"/>
    <property type="project" value="UniProtKB-KW"/>
</dbReference>
<dbReference type="Pfam" id="PF01568">
    <property type="entry name" value="Molydop_binding"/>
    <property type="match status" value="1"/>
</dbReference>
<dbReference type="GO" id="GO:0051539">
    <property type="term" value="F:4 iron, 4 sulfur cluster binding"/>
    <property type="evidence" value="ECO:0007669"/>
    <property type="project" value="UniProtKB-KW"/>
</dbReference>
<evidence type="ECO:0000256" key="7">
    <source>
        <dbReference type="ARBA" id="ARBA00022723"/>
    </source>
</evidence>
<dbReference type="OrthoDB" id="9816402at2"/>
<dbReference type="Gene3D" id="3.40.50.740">
    <property type="match status" value="1"/>
</dbReference>